<reference evidence="2" key="2">
    <citation type="journal article" date="2015" name="Data Brief">
        <title>Shoot transcriptome of the giant reed, Arundo donax.</title>
        <authorList>
            <person name="Barrero R.A."/>
            <person name="Guerrero F.D."/>
            <person name="Moolhuijzen P."/>
            <person name="Goolsby J.A."/>
            <person name="Tidwell J."/>
            <person name="Bellgard S.E."/>
            <person name="Bellgard M.I."/>
        </authorList>
    </citation>
    <scope>NUCLEOTIDE SEQUENCE</scope>
    <source>
        <tissue evidence="2">Shoot tissue taken approximately 20 cm above the soil surface</tissue>
    </source>
</reference>
<sequence>MEEAFVSLPSISSKALLVQNIRGNPASFQRLYADMIPRGRSPDGSINAARIKTATCCSDASDGRKPSTPGHLEKKQQPLDRSSGGKSNLLARDNMRISGLYEHEQARNKIGMLSIPFPESLEMERYIPA</sequence>
<dbReference type="AlphaFoldDB" id="A0A0A9CVN8"/>
<accession>A0A0A9CVN8</accession>
<feature type="compositionally biased region" description="Basic and acidic residues" evidence="1">
    <location>
        <begin position="61"/>
        <end position="78"/>
    </location>
</feature>
<evidence type="ECO:0000313" key="2">
    <source>
        <dbReference type="EMBL" id="JAD78503.1"/>
    </source>
</evidence>
<proteinExistence type="predicted"/>
<organism evidence="2">
    <name type="scientific">Arundo donax</name>
    <name type="common">Giant reed</name>
    <name type="synonym">Donax arundinaceus</name>
    <dbReference type="NCBI Taxonomy" id="35708"/>
    <lineage>
        <taxon>Eukaryota</taxon>
        <taxon>Viridiplantae</taxon>
        <taxon>Streptophyta</taxon>
        <taxon>Embryophyta</taxon>
        <taxon>Tracheophyta</taxon>
        <taxon>Spermatophyta</taxon>
        <taxon>Magnoliopsida</taxon>
        <taxon>Liliopsida</taxon>
        <taxon>Poales</taxon>
        <taxon>Poaceae</taxon>
        <taxon>PACMAD clade</taxon>
        <taxon>Arundinoideae</taxon>
        <taxon>Arundineae</taxon>
        <taxon>Arundo</taxon>
    </lineage>
</organism>
<evidence type="ECO:0000256" key="1">
    <source>
        <dbReference type="SAM" id="MobiDB-lite"/>
    </source>
</evidence>
<dbReference type="EMBL" id="GBRH01219392">
    <property type="protein sequence ID" value="JAD78503.1"/>
    <property type="molecule type" value="Transcribed_RNA"/>
</dbReference>
<protein>
    <submittedName>
        <fullName evidence="2">Uncharacterized protein</fullName>
    </submittedName>
</protein>
<name>A0A0A9CVN8_ARUDO</name>
<feature type="region of interest" description="Disordered" evidence="1">
    <location>
        <begin position="57"/>
        <end position="90"/>
    </location>
</feature>
<reference evidence="2" key="1">
    <citation type="submission" date="2014-09" db="EMBL/GenBank/DDBJ databases">
        <authorList>
            <person name="Magalhaes I.L.F."/>
            <person name="Oliveira U."/>
            <person name="Santos F.R."/>
            <person name="Vidigal T.H.D.A."/>
            <person name="Brescovit A.D."/>
            <person name="Santos A.J."/>
        </authorList>
    </citation>
    <scope>NUCLEOTIDE SEQUENCE</scope>
    <source>
        <tissue evidence="2">Shoot tissue taken approximately 20 cm above the soil surface</tissue>
    </source>
</reference>